<feature type="compositionally biased region" description="Basic and acidic residues" evidence="1">
    <location>
        <begin position="1"/>
        <end position="25"/>
    </location>
</feature>
<organism evidence="2 3">
    <name type="scientific">Colletotrichum zoysiae</name>
    <dbReference type="NCBI Taxonomy" id="1216348"/>
    <lineage>
        <taxon>Eukaryota</taxon>
        <taxon>Fungi</taxon>
        <taxon>Dikarya</taxon>
        <taxon>Ascomycota</taxon>
        <taxon>Pezizomycotina</taxon>
        <taxon>Sordariomycetes</taxon>
        <taxon>Hypocreomycetidae</taxon>
        <taxon>Glomerellales</taxon>
        <taxon>Glomerellaceae</taxon>
        <taxon>Colletotrichum</taxon>
        <taxon>Colletotrichum graminicola species complex</taxon>
    </lineage>
</organism>
<dbReference type="AlphaFoldDB" id="A0AAD9HID0"/>
<feature type="compositionally biased region" description="Low complexity" evidence="1">
    <location>
        <begin position="112"/>
        <end position="127"/>
    </location>
</feature>
<feature type="compositionally biased region" description="Low complexity" evidence="1">
    <location>
        <begin position="86"/>
        <end position="105"/>
    </location>
</feature>
<sequence length="163" mass="18131">MRISKEDRGERFADVDGVRGETKEKEEEEEEEEEEEKKKKKTEEESRIESGLGREASKQTTDVCVHEEEKEELGERGYDFDHGRSVGRSVGQSSPVQSSRVSPSLRLPPPRSQQQQQQASTVQPAGQPGMDQPGRGPLGSQKVDDDSARGTVAAAPRLQRMKP</sequence>
<name>A0AAD9HID0_9PEZI</name>
<dbReference type="Proteomes" id="UP001232148">
    <property type="component" value="Unassembled WGS sequence"/>
</dbReference>
<feature type="compositionally biased region" description="Basic and acidic residues" evidence="1">
    <location>
        <begin position="64"/>
        <end position="84"/>
    </location>
</feature>
<protein>
    <submittedName>
        <fullName evidence="2">Uncharacterized protein</fullName>
    </submittedName>
</protein>
<evidence type="ECO:0000313" key="2">
    <source>
        <dbReference type="EMBL" id="KAK2029403.1"/>
    </source>
</evidence>
<comment type="caution">
    <text evidence="2">The sequence shown here is derived from an EMBL/GenBank/DDBJ whole genome shotgun (WGS) entry which is preliminary data.</text>
</comment>
<proteinExistence type="predicted"/>
<keyword evidence="3" id="KW-1185">Reference proteome</keyword>
<dbReference type="EMBL" id="MU842864">
    <property type="protein sequence ID" value="KAK2029403.1"/>
    <property type="molecule type" value="Genomic_DNA"/>
</dbReference>
<evidence type="ECO:0000313" key="3">
    <source>
        <dbReference type="Proteomes" id="UP001232148"/>
    </source>
</evidence>
<feature type="region of interest" description="Disordered" evidence="1">
    <location>
        <begin position="1"/>
        <end position="163"/>
    </location>
</feature>
<gene>
    <name evidence="2" type="ORF">LX32DRAFT_652339</name>
</gene>
<reference evidence="2" key="1">
    <citation type="submission" date="2021-06" db="EMBL/GenBank/DDBJ databases">
        <title>Comparative genomics, transcriptomics and evolutionary studies reveal genomic signatures of adaptation to plant cell wall in hemibiotrophic fungi.</title>
        <authorList>
            <consortium name="DOE Joint Genome Institute"/>
            <person name="Baroncelli R."/>
            <person name="Diaz J.F."/>
            <person name="Benocci T."/>
            <person name="Peng M."/>
            <person name="Battaglia E."/>
            <person name="Haridas S."/>
            <person name="Andreopoulos W."/>
            <person name="Labutti K."/>
            <person name="Pangilinan J."/>
            <person name="Floch G.L."/>
            <person name="Makela M.R."/>
            <person name="Henrissat B."/>
            <person name="Grigoriev I.V."/>
            <person name="Crouch J.A."/>
            <person name="De Vries R.P."/>
            <person name="Sukno S.A."/>
            <person name="Thon M.R."/>
        </authorList>
    </citation>
    <scope>NUCLEOTIDE SEQUENCE</scope>
    <source>
        <strain evidence="2">MAFF235873</strain>
    </source>
</reference>
<evidence type="ECO:0000256" key="1">
    <source>
        <dbReference type="SAM" id="MobiDB-lite"/>
    </source>
</evidence>
<feature type="compositionally biased region" description="Acidic residues" evidence="1">
    <location>
        <begin position="26"/>
        <end position="35"/>
    </location>
</feature>
<accession>A0AAD9HID0</accession>